<keyword evidence="2" id="KW-1185">Reference proteome</keyword>
<proteinExistence type="predicted"/>
<evidence type="ECO:0000313" key="2">
    <source>
        <dbReference type="Proteomes" id="UP001054945"/>
    </source>
</evidence>
<evidence type="ECO:0000313" key="1">
    <source>
        <dbReference type="EMBL" id="GIY57208.1"/>
    </source>
</evidence>
<gene>
    <name evidence="1" type="ORF">CEXT_35511</name>
</gene>
<reference evidence="1 2" key="1">
    <citation type="submission" date="2021-06" db="EMBL/GenBank/DDBJ databases">
        <title>Caerostris extrusa draft genome.</title>
        <authorList>
            <person name="Kono N."/>
            <person name="Arakawa K."/>
        </authorList>
    </citation>
    <scope>NUCLEOTIDE SEQUENCE [LARGE SCALE GENOMIC DNA]</scope>
</reference>
<organism evidence="1 2">
    <name type="scientific">Caerostris extrusa</name>
    <name type="common">Bark spider</name>
    <name type="synonym">Caerostris bankana</name>
    <dbReference type="NCBI Taxonomy" id="172846"/>
    <lineage>
        <taxon>Eukaryota</taxon>
        <taxon>Metazoa</taxon>
        <taxon>Ecdysozoa</taxon>
        <taxon>Arthropoda</taxon>
        <taxon>Chelicerata</taxon>
        <taxon>Arachnida</taxon>
        <taxon>Araneae</taxon>
        <taxon>Araneomorphae</taxon>
        <taxon>Entelegynae</taxon>
        <taxon>Araneoidea</taxon>
        <taxon>Araneidae</taxon>
        <taxon>Caerostris</taxon>
    </lineage>
</organism>
<dbReference type="AlphaFoldDB" id="A0AAV4UHG8"/>
<protein>
    <submittedName>
        <fullName evidence="1">Uncharacterized protein</fullName>
    </submittedName>
</protein>
<dbReference type="Proteomes" id="UP001054945">
    <property type="component" value="Unassembled WGS sequence"/>
</dbReference>
<accession>A0AAV4UHG8</accession>
<comment type="caution">
    <text evidence="1">The sequence shown here is derived from an EMBL/GenBank/DDBJ whole genome shotgun (WGS) entry which is preliminary data.</text>
</comment>
<sequence length="112" mass="13011">MATSVKGTKTLIVPRTDPWEIFFAVNHSTLASWHHDNILHQPHLCNSRIGRKRVAGVRYFAKISPKPFYRHHLHPVLSLSTRTFVDGGRQFLYSDWNRRNGKALQEVRFSVC</sequence>
<name>A0AAV4UHG8_CAEEX</name>
<dbReference type="EMBL" id="BPLR01012869">
    <property type="protein sequence ID" value="GIY57208.1"/>
    <property type="molecule type" value="Genomic_DNA"/>
</dbReference>